<keyword evidence="3" id="KW-1185">Reference proteome</keyword>
<dbReference type="Proteomes" id="UP000316714">
    <property type="component" value="Unassembled WGS sequence"/>
</dbReference>
<dbReference type="InterPro" id="IPR011990">
    <property type="entry name" value="TPR-like_helical_dom_sf"/>
</dbReference>
<evidence type="ECO:0000313" key="2">
    <source>
        <dbReference type="EMBL" id="TWT32511.1"/>
    </source>
</evidence>
<comment type="caution">
    <text evidence="2">The sequence shown here is derived from an EMBL/GenBank/DDBJ whole genome shotgun (WGS) entry which is preliminary data.</text>
</comment>
<dbReference type="AlphaFoldDB" id="A0A5C5V287"/>
<reference evidence="2 3" key="1">
    <citation type="submission" date="2019-02" db="EMBL/GenBank/DDBJ databases">
        <title>Deep-cultivation of Planctomycetes and their phenomic and genomic characterization uncovers novel biology.</title>
        <authorList>
            <person name="Wiegand S."/>
            <person name="Jogler M."/>
            <person name="Boedeker C."/>
            <person name="Pinto D."/>
            <person name="Vollmers J."/>
            <person name="Rivas-Marin E."/>
            <person name="Kohn T."/>
            <person name="Peeters S.H."/>
            <person name="Heuer A."/>
            <person name="Rast P."/>
            <person name="Oberbeckmann S."/>
            <person name="Bunk B."/>
            <person name="Jeske O."/>
            <person name="Meyerdierks A."/>
            <person name="Storesund J.E."/>
            <person name="Kallscheuer N."/>
            <person name="Luecker S."/>
            <person name="Lage O.M."/>
            <person name="Pohl T."/>
            <person name="Merkel B.J."/>
            <person name="Hornburger P."/>
            <person name="Mueller R.-W."/>
            <person name="Bruemmer F."/>
            <person name="Labrenz M."/>
            <person name="Spormann A.M."/>
            <person name="Op Den Camp H."/>
            <person name="Overmann J."/>
            <person name="Amann R."/>
            <person name="Jetten M.S.M."/>
            <person name="Mascher T."/>
            <person name="Medema M.H."/>
            <person name="Devos D.P."/>
            <person name="Kaster A.-K."/>
            <person name="Ovreas L."/>
            <person name="Rohde M."/>
            <person name="Galperin M.Y."/>
            <person name="Jogler C."/>
        </authorList>
    </citation>
    <scope>NUCLEOTIDE SEQUENCE [LARGE SCALE GENOMIC DNA]</scope>
    <source>
        <strain evidence="2 3">KOR34</strain>
    </source>
</reference>
<sequence length="334" mass="37310">MLESMAEHPACEITHRQIRVGTCSWCQTAIGDSAGMGPIGDEGVSLTEWDLDAMRQTLREGDCDARSYTLNNLEFDGAPAIGESLPLLALVLDDPDSQLRLMAEFALSHHGRSVTSDEAEALERRLAERPDQLAARIVLLSYYFGGRRLSPGFKRARQEHQLWVIENAPDSHTAGAPEARVMARDEPAEYALAKQLWLQQVERRPGEAAVLGNAASFFQLNDKELCEELLRRAQRLEPNNPAWSEQLARLYTLQSRGDDEQSAENARRAYTELRAAELKRDASLTGSEDSAESKGRRLSTPLLSGPTRSRNWRERRTVLASTKRRAGLPKNCSR</sequence>
<proteinExistence type="predicted"/>
<dbReference type="EMBL" id="SIHJ01000003">
    <property type="protein sequence ID" value="TWT32511.1"/>
    <property type="molecule type" value="Genomic_DNA"/>
</dbReference>
<organism evidence="2 3">
    <name type="scientific">Posidoniimonas corsicana</name>
    <dbReference type="NCBI Taxonomy" id="1938618"/>
    <lineage>
        <taxon>Bacteria</taxon>
        <taxon>Pseudomonadati</taxon>
        <taxon>Planctomycetota</taxon>
        <taxon>Planctomycetia</taxon>
        <taxon>Pirellulales</taxon>
        <taxon>Lacipirellulaceae</taxon>
        <taxon>Posidoniimonas</taxon>
    </lineage>
</organism>
<accession>A0A5C5V287</accession>
<protein>
    <recommendedName>
        <fullName evidence="4">Tetratricopeptide repeat protein</fullName>
    </recommendedName>
</protein>
<evidence type="ECO:0000313" key="3">
    <source>
        <dbReference type="Proteomes" id="UP000316714"/>
    </source>
</evidence>
<name>A0A5C5V287_9BACT</name>
<dbReference type="Gene3D" id="1.25.40.10">
    <property type="entry name" value="Tetratricopeptide repeat domain"/>
    <property type="match status" value="1"/>
</dbReference>
<evidence type="ECO:0008006" key="4">
    <source>
        <dbReference type="Google" id="ProtNLM"/>
    </source>
</evidence>
<evidence type="ECO:0000256" key="1">
    <source>
        <dbReference type="SAM" id="MobiDB-lite"/>
    </source>
</evidence>
<gene>
    <name evidence="2" type="ORF">KOR34_42740</name>
</gene>
<feature type="region of interest" description="Disordered" evidence="1">
    <location>
        <begin position="280"/>
        <end position="314"/>
    </location>
</feature>